<dbReference type="Proteomes" id="UP000298429">
    <property type="component" value="Unassembled WGS sequence"/>
</dbReference>
<name>A0A5F2BKQ7_9LEPT</name>
<sequence>MSHNLLTNQQTNPIQKAEKNTTLYLTCNYETNPILIEKARAFVQSEYSKLGYVGYDAEFDRQFDRNGLSQYFIGIDNAQNIVATARVLTRGPMGLPIEYAIRKDSEQKVELGKGKISEMNSFAASNMTAGIRVLIMSAEFVLQQNYDATFGLYDIERPSVGRLYNRFGTVDSKDHPYLIYYPNYGKIEAGVVRPTEWVIQVSDYAKIIAKIRQT</sequence>
<proteinExistence type="predicted"/>
<dbReference type="AlphaFoldDB" id="A0A5F2BKQ7"/>
<dbReference type="EMBL" id="RQGN01000036">
    <property type="protein sequence ID" value="TGM05947.1"/>
    <property type="molecule type" value="Genomic_DNA"/>
</dbReference>
<comment type="caution">
    <text evidence="1">The sequence shown here is derived from an EMBL/GenBank/DDBJ whole genome shotgun (WGS) entry which is preliminary data.</text>
</comment>
<dbReference type="OrthoDB" id="342672at2"/>
<evidence type="ECO:0000313" key="1">
    <source>
        <dbReference type="EMBL" id="TGM05947.1"/>
    </source>
</evidence>
<protein>
    <submittedName>
        <fullName evidence="1">Uncharacterized protein</fullName>
    </submittedName>
</protein>
<organism evidence="1 2">
    <name type="scientific">Leptospira barantonii</name>
    <dbReference type="NCBI Taxonomy" id="2023184"/>
    <lineage>
        <taxon>Bacteria</taxon>
        <taxon>Pseudomonadati</taxon>
        <taxon>Spirochaetota</taxon>
        <taxon>Spirochaetia</taxon>
        <taxon>Leptospirales</taxon>
        <taxon>Leptospiraceae</taxon>
        <taxon>Leptospira</taxon>
    </lineage>
</organism>
<accession>A0A5F2BKQ7</accession>
<dbReference type="NCBIfam" id="NF047533">
    <property type="entry name" value="LBL_2463_fam"/>
    <property type="match status" value="1"/>
</dbReference>
<dbReference type="RefSeq" id="WP_135670289.1">
    <property type="nucleotide sequence ID" value="NZ_RQGN01000036.1"/>
</dbReference>
<reference evidence="1 2" key="1">
    <citation type="journal article" date="2019" name="PLoS Negl. Trop. Dis.">
        <title>Revisiting the worldwide diversity of Leptospira species in the environment.</title>
        <authorList>
            <person name="Vincent A.T."/>
            <person name="Schiettekatte O."/>
            <person name="Bourhy P."/>
            <person name="Veyrier F.J."/>
            <person name="Picardeau M."/>
        </authorList>
    </citation>
    <scope>NUCLEOTIDE SEQUENCE [LARGE SCALE GENOMIC DNA]</scope>
    <source>
        <strain evidence="1 2">201702444</strain>
    </source>
</reference>
<gene>
    <name evidence="1" type="ORF">EHQ76_06670</name>
</gene>
<evidence type="ECO:0000313" key="2">
    <source>
        <dbReference type="Proteomes" id="UP000298429"/>
    </source>
</evidence>
<dbReference type="Gene3D" id="3.40.630.30">
    <property type="match status" value="1"/>
</dbReference>